<dbReference type="Pfam" id="PF20976">
    <property type="entry name" value="Pop8"/>
    <property type="match status" value="1"/>
</dbReference>
<protein>
    <submittedName>
        <fullName evidence="2">DEKNAAC100802</fullName>
    </submittedName>
</protein>
<dbReference type="EMBL" id="CAACVR010000001">
    <property type="protein sequence ID" value="VEU19575.1"/>
    <property type="molecule type" value="Genomic_DNA"/>
</dbReference>
<dbReference type="InterPro" id="IPR049128">
    <property type="entry name" value="Pop8-like_dom"/>
</dbReference>
<evidence type="ECO:0000259" key="1">
    <source>
        <dbReference type="Pfam" id="PF20976"/>
    </source>
</evidence>
<sequence length="132" mass="14770">MVLSKTTIQFLSRRVIDHKDLKPTVKDTVWKLIITQALNTFQGIVGQAILFDILFTDDVGLEAIVRVPTVDKSNFVDCIVASTVQIDPGMIGVESSVKEEPIWGSIRSISRSQYLVGITGPDRFKWYNIDNS</sequence>
<proteinExistence type="predicted"/>
<name>A0A448YF35_BRENA</name>
<dbReference type="AlphaFoldDB" id="A0A448YF35"/>
<reference evidence="2 3" key="1">
    <citation type="submission" date="2018-12" db="EMBL/GenBank/DDBJ databases">
        <authorList>
            <person name="Tiukova I."/>
            <person name="Dainat J."/>
        </authorList>
    </citation>
    <scope>NUCLEOTIDE SEQUENCE [LARGE SCALE GENOMIC DNA]</scope>
</reference>
<organism evidence="2 3">
    <name type="scientific">Brettanomyces naardenensis</name>
    <name type="common">Yeast</name>
    <dbReference type="NCBI Taxonomy" id="13370"/>
    <lineage>
        <taxon>Eukaryota</taxon>
        <taxon>Fungi</taxon>
        <taxon>Dikarya</taxon>
        <taxon>Ascomycota</taxon>
        <taxon>Saccharomycotina</taxon>
        <taxon>Pichiomycetes</taxon>
        <taxon>Pichiales</taxon>
        <taxon>Pichiaceae</taxon>
        <taxon>Brettanomyces</taxon>
    </lineage>
</organism>
<dbReference type="STRING" id="13370.A0A448YF35"/>
<feature type="domain" description="Ribonucleases P/MRP subunit Pop8-like" evidence="1">
    <location>
        <begin position="16"/>
        <end position="80"/>
    </location>
</feature>
<evidence type="ECO:0000313" key="2">
    <source>
        <dbReference type="EMBL" id="VEU19575.1"/>
    </source>
</evidence>
<accession>A0A448YF35</accession>
<keyword evidence="3" id="KW-1185">Reference proteome</keyword>
<evidence type="ECO:0000313" key="3">
    <source>
        <dbReference type="Proteomes" id="UP000290900"/>
    </source>
</evidence>
<dbReference type="Proteomes" id="UP000290900">
    <property type="component" value="Unassembled WGS sequence"/>
</dbReference>
<gene>
    <name evidence="2" type="ORF">BRENAR_LOCUS312</name>
</gene>
<dbReference type="InParanoid" id="A0A448YF35"/>
<dbReference type="OrthoDB" id="4077720at2759"/>